<dbReference type="InterPro" id="IPR052021">
    <property type="entry name" value="Type-I_RS_S_subunit"/>
</dbReference>
<dbReference type="GO" id="GO:0003677">
    <property type="term" value="F:DNA binding"/>
    <property type="evidence" value="ECO:0007669"/>
    <property type="project" value="UniProtKB-KW"/>
</dbReference>
<evidence type="ECO:0000256" key="1">
    <source>
        <dbReference type="ARBA" id="ARBA00010923"/>
    </source>
</evidence>
<evidence type="ECO:0000256" key="3">
    <source>
        <dbReference type="ARBA" id="ARBA00023125"/>
    </source>
</evidence>
<proteinExistence type="inferred from homology"/>
<dbReference type="EMBL" id="PPDF01000014">
    <property type="protein sequence ID" value="PQL24139.1"/>
    <property type="molecule type" value="Genomic_DNA"/>
</dbReference>
<dbReference type="InterPro" id="IPR000055">
    <property type="entry name" value="Restrct_endonuc_typeI_TRD"/>
</dbReference>
<evidence type="ECO:0000313" key="6">
    <source>
        <dbReference type="Proteomes" id="UP000238877"/>
    </source>
</evidence>
<dbReference type="PANTHER" id="PTHR30408">
    <property type="entry name" value="TYPE-1 RESTRICTION ENZYME ECOKI SPECIFICITY PROTEIN"/>
    <property type="match status" value="1"/>
</dbReference>
<keyword evidence="5" id="KW-0255">Endonuclease</keyword>
<dbReference type="Gene3D" id="3.90.220.20">
    <property type="entry name" value="DNA methylase specificity domains"/>
    <property type="match status" value="2"/>
</dbReference>
<dbReference type="GO" id="GO:0009307">
    <property type="term" value="P:DNA restriction-modification system"/>
    <property type="evidence" value="ECO:0007669"/>
    <property type="project" value="UniProtKB-KW"/>
</dbReference>
<dbReference type="InterPro" id="IPR044946">
    <property type="entry name" value="Restrct_endonuc_typeI_TRD_sf"/>
</dbReference>
<evidence type="ECO:0000313" key="5">
    <source>
        <dbReference type="EMBL" id="PQL24139.1"/>
    </source>
</evidence>
<accession>A0A2S7ZLG4</accession>
<sequence>MVGVSLKPYLIINPNEFVYVADTSRRGDKIAIARNTSNEVYICSSAYTVFKVSEPSKLLPEYLSLLFERAEFDRYARYNSWGSARETFDWQTFCDYEIELPPISIQQKYVDIYKAIHKNQQCYERGLNDLKLTCDAYIENLRHSMVSEEIGNYIVRKNDKNTDNKIKTVLGLSTSKEFRVPQSRVNKKDLEGYKIVNPFEFAFVPTTDTWKVLAFAINTYNEPIVVSPIYEVFSVCTEKLLPEYLALWLSREEFDRYARYHSWGSARENFSWEAMGEVQIPVPDIDVQQSIVDIYKAYNIRKEINEKLKAQLKDICPILIKGSIEEAKN</sequence>
<comment type="similarity">
    <text evidence="1">Belongs to the type-I restriction system S methylase family.</text>
</comment>
<keyword evidence="5" id="KW-0540">Nuclease</keyword>
<dbReference type="PANTHER" id="PTHR30408:SF12">
    <property type="entry name" value="TYPE I RESTRICTION ENZYME MJAVIII SPECIFICITY SUBUNIT"/>
    <property type="match status" value="1"/>
</dbReference>
<comment type="caution">
    <text evidence="5">The sequence shown here is derived from an EMBL/GenBank/DDBJ whole genome shotgun (WGS) entry which is preliminary data.</text>
</comment>
<dbReference type="AlphaFoldDB" id="A0A2S7ZLG4"/>
<dbReference type="Pfam" id="PF01420">
    <property type="entry name" value="Methylase_S"/>
    <property type="match status" value="2"/>
</dbReference>
<feature type="domain" description="Type I restriction modification DNA specificity" evidence="4">
    <location>
        <begin position="226"/>
        <end position="313"/>
    </location>
</feature>
<keyword evidence="2" id="KW-0680">Restriction system</keyword>
<organism evidence="5 6">
    <name type="scientific">Veillonella tobetsuensis</name>
    <dbReference type="NCBI Taxonomy" id="1110546"/>
    <lineage>
        <taxon>Bacteria</taxon>
        <taxon>Bacillati</taxon>
        <taxon>Bacillota</taxon>
        <taxon>Negativicutes</taxon>
        <taxon>Veillonellales</taxon>
        <taxon>Veillonellaceae</taxon>
        <taxon>Veillonella</taxon>
    </lineage>
</organism>
<feature type="domain" description="Type I restriction modification DNA specificity" evidence="4">
    <location>
        <begin position="13"/>
        <end position="118"/>
    </location>
</feature>
<reference evidence="5 6" key="1">
    <citation type="submission" date="2018-01" db="EMBL/GenBank/DDBJ databases">
        <title>Draft genome sequences of clinical isolates and type strains of oral Veillonella including Veillonella infantum sp., nov.</title>
        <authorList>
            <person name="Mashima I."/>
            <person name="Liao Y.-C."/>
            <person name="Sabharwal A."/>
            <person name="Haase E.M."/>
            <person name="Nakazawa F."/>
            <person name="Scannapieco F.A."/>
        </authorList>
    </citation>
    <scope>NUCLEOTIDE SEQUENCE [LARGE SCALE GENOMIC DNA]</scope>
    <source>
        <strain evidence="5 6">Y6</strain>
    </source>
</reference>
<dbReference type="GO" id="GO:0004519">
    <property type="term" value="F:endonuclease activity"/>
    <property type="evidence" value="ECO:0007669"/>
    <property type="project" value="UniProtKB-KW"/>
</dbReference>
<keyword evidence="5" id="KW-0378">Hydrolase</keyword>
<evidence type="ECO:0000259" key="4">
    <source>
        <dbReference type="Pfam" id="PF01420"/>
    </source>
</evidence>
<dbReference type="SUPFAM" id="SSF116734">
    <property type="entry name" value="DNA methylase specificity domain"/>
    <property type="match status" value="2"/>
</dbReference>
<name>A0A2S7ZLG4_9FIRM</name>
<gene>
    <name evidence="5" type="ORF">VTHSUH11_08910</name>
</gene>
<dbReference type="REBASE" id="261529">
    <property type="entry name" value="S.VtoY6ORF8905P"/>
</dbReference>
<protein>
    <submittedName>
        <fullName evidence="5">Type I restriction endonuclease subunit S</fullName>
    </submittedName>
</protein>
<evidence type="ECO:0000256" key="2">
    <source>
        <dbReference type="ARBA" id="ARBA00022747"/>
    </source>
</evidence>
<keyword evidence="3" id="KW-0238">DNA-binding</keyword>
<dbReference type="Proteomes" id="UP000238877">
    <property type="component" value="Unassembled WGS sequence"/>
</dbReference>